<name>A0A0A8L3N6_9SACH</name>
<feature type="transmembrane region" description="Helical" evidence="6">
    <location>
        <begin position="20"/>
        <end position="40"/>
    </location>
</feature>
<dbReference type="GO" id="GO:0016020">
    <property type="term" value="C:membrane"/>
    <property type="evidence" value="ECO:0007669"/>
    <property type="project" value="UniProtKB-SubCell"/>
</dbReference>
<dbReference type="Proteomes" id="UP000031516">
    <property type="component" value="Unassembled WGS sequence"/>
</dbReference>
<gene>
    <name evidence="7" type="ORF">KLDO_g1167</name>
</gene>
<keyword evidence="3 6" id="KW-1133">Transmembrane helix</keyword>
<dbReference type="EMBL" id="CCBQ010000018">
    <property type="protein sequence ID" value="CDO92858.1"/>
    <property type="molecule type" value="Genomic_DNA"/>
</dbReference>
<dbReference type="AlphaFoldDB" id="A0A0A8L3N6"/>
<evidence type="ECO:0000256" key="6">
    <source>
        <dbReference type="SAM" id="Phobius"/>
    </source>
</evidence>
<reference evidence="7 8" key="1">
    <citation type="submission" date="2014-03" db="EMBL/GenBank/DDBJ databases">
        <title>The genome of Kluyveromyces dobzhanskii.</title>
        <authorList>
            <person name="Nystedt B."/>
            <person name="Astrom S."/>
        </authorList>
    </citation>
    <scope>NUCLEOTIDE SEQUENCE [LARGE SCALE GENOMIC DNA]</scope>
    <source>
        <strain evidence="7 8">CBS 2104</strain>
    </source>
</reference>
<proteinExistence type="predicted"/>
<feature type="compositionally biased region" description="Polar residues" evidence="5">
    <location>
        <begin position="231"/>
        <end position="247"/>
    </location>
</feature>
<evidence type="ECO:0000256" key="1">
    <source>
        <dbReference type="ARBA" id="ARBA00004141"/>
    </source>
</evidence>
<dbReference type="InterPro" id="IPR035952">
    <property type="entry name" value="Rhomboid-like_sf"/>
</dbReference>
<evidence type="ECO:0000256" key="4">
    <source>
        <dbReference type="ARBA" id="ARBA00023136"/>
    </source>
</evidence>
<sequence length="278" mass="32208">MSSTNSIAVDIPTGLVQFPVTKMLMVLCVGVVLTASLFNMKYVFLLQYDPFIADYGQYWRFLTFQIGSLNESDVAILTLIWYQFRSLERLFGSRKYINIVVLSWIYTTVVIFVTSNLINRLLPRIWWEQYTNGPLPIILCLTHFYKQYTPRLYEFNVILNQPFLLRSHTITWKLTDQFFVNGLLFLAMINQGVTGLTTGLISWICGILMDSGLFPGTESFELAPFKDSWNRSPSTFNRPSTTMTNDSTMEDPNEEESEEPQDEPQRTLGVQFLDTFRR</sequence>
<comment type="caution">
    <text evidence="7">The sequence shown here is derived from an EMBL/GenBank/DDBJ whole genome shotgun (WGS) entry which is preliminary data.</text>
</comment>
<dbReference type="SUPFAM" id="SSF144091">
    <property type="entry name" value="Rhomboid-like"/>
    <property type="match status" value="1"/>
</dbReference>
<evidence type="ECO:0000313" key="7">
    <source>
        <dbReference type="EMBL" id="CDO92858.1"/>
    </source>
</evidence>
<evidence type="ECO:0000256" key="2">
    <source>
        <dbReference type="ARBA" id="ARBA00022692"/>
    </source>
</evidence>
<evidence type="ECO:0000256" key="5">
    <source>
        <dbReference type="SAM" id="MobiDB-lite"/>
    </source>
</evidence>
<dbReference type="OrthoDB" id="272778at2759"/>
<feature type="region of interest" description="Disordered" evidence="5">
    <location>
        <begin position="231"/>
        <end position="278"/>
    </location>
</feature>
<keyword evidence="8" id="KW-1185">Reference proteome</keyword>
<feature type="compositionally biased region" description="Acidic residues" evidence="5">
    <location>
        <begin position="248"/>
        <end position="262"/>
    </location>
</feature>
<feature type="transmembrane region" description="Helical" evidence="6">
    <location>
        <begin position="61"/>
        <end position="84"/>
    </location>
</feature>
<protein>
    <submittedName>
        <fullName evidence="7">WGS project CCBQ000000000 data, contig MAT</fullName>
    </submittedName>
</protein>
<keyword evidence="2 6" id="KW-0812">Transmembrane</keyword>
<feature type="transmembrane region" description="Helical" evidence="6">
    <location>
        <begin position="96"/>
        <end position="118"/>
    </location>
</feature>
<keyword evidence="4 6" id="KW-0472">Membrane</keyword>
<evidence type="ECO:0000256" key="3">
    <source>
        <dbReference type="ARBA" id="ARBA00022989"/>
    </source>
</evidence>
<evidence type="ECO:0000313" key="8">
    <source>
        <dbReference type="Proteomes" id="UP000031516"/>
    </source>
</evidence>
<accession>A0A0A8L3N6</accession>
<organism evidence="7 8">
    <name type="scientific">Kluyveromyces dobzhanskii CBS 2104</name>
    <dbReference type="NCBI Taxonomy" id="1427455"/>
    <lineage>
        <taxon>Eukaryota</taxon>
        <taxon>Fungi</taxon>
        <taxon>Dikarya</taxon>
        <taxon>Ascomycota</taxon>
        <taxon>Saccharomycotina</taxon>
        <taxon>Saccharomycetes</taxon>
        <taxon>Saccharomycetales</taxon>
        <taxon>Saccharomycetaceae</taxon>
        <taxon>Kluyveromyces</taxon>
    </lineage>
</organism>
<comment type="subcellular location">
    <subcellularLocation>
        <location evidence="1">Membrane</location>
        <topology evidence="1">Multi-pass membrane protein</topology>
    </subcellularLocation>
</comment>